<evidence type="ECO:0000259" key="10">
    <source>
        <dbReference type="Pfam" id="PF01490"/>
    </source>
</evidence>
<dbReference type="PANTHER" id="PTHR22950:SF692">
    <property type="entry name" value="TRANSMEMBRANE AMINO ACID TRANSPORTER FAMILY PROTEIN"/>
    <property type="match status" value="1"/>
</dbReference>
<accession>A0A4Y1R125</accession>
<evidence type="ECO:0000256" key="8">
    <source>
        <dbReference type="SAM" id="MobiDB-lite"/>
    </source>
</evidence>
<feature type="transmembrane region" description="Helical" evidence="9">
    <location>
        <begin position="307"/>
        <end position="323"/>
    </location>
</feature>
<evidence type="ECO:0000256" key="5">
    <source>
        <dbReference type="ARBA" id="ARBA00022989"/>
    </source>
</evidence>
<feature type="region of interest" description="Disordered" evidence="8">
    <location>
        <begin position="131"/>
        <end position="182"/>
    </location>
</feature>
<dbReference type="EMBL" id="AP019298">
    <property type="protein sequence ID" value="BBG97795.1"/>
    <property type="molecule type" value="Genomic_DNA"/>
</dbReference>
<name>A0A4Y1R125_PRUDU</name>
<comment type="subcellular location">
    <subcellularLocation>
        <location evidence="1">Membrane</location>
        <topology evidence="1">Multi-pass membrane protein</topology>
    </subcellularLocation>
</comment>
<comment type="similarity">
    <text evidence="7">Belongs to the amino acid/polyamine transporter 2 family. Amino acid/auxin permease (AAAP) (TC 2.A.18.5) subfamily.</text>
</comment>
<feature type="compositionally biased region" description="Polar residues" evidence="8">
    <location>
        <begin position="62"/>
        <end position="77"/>
    </location>
</feature>
<evidence type="ECO:0000256" key="3">
    <source>
        <dbReference type="ARBA" id="ARBA00022692"/>
    </source>
</evidence>
<feature type="transmembrane region" description="Helical" evidence="9">
    <location>
        <begin position="216"/>
        <end position="235"/>
    </location>
</feature>
<feature type="compositionally biased region" description="Acidic residues" evidence="8">
    <location>
        <begin position="34"/>
        <end position="43"/>
    </location>
</feature>
<evidence type="ECO:0000256" key="9">
    <source>
        <dbReference type="SAM" id="Phobius"/>
    </source>
</evidence>
<proteinExistence type="inferred from homology"/>
<feature type="compositionally biased region" description="Basic and acidic residues" evidence="8">
    <location>
        <begin position="165"/>
        <end position="180"/>
    </location>
</feature>
<evidence type="ECO:0000256" key="1">
    <source>
        <dbReference type="ARBA" id="ARBA00004141"/>
    </source>
</evidence>
<sequence>NPGLAELGLLRLLAEEDLKKKMNNSVSDRSFYIESEDEEDEEKEFNKSIEDGGNDSDSSESYTENQQQNIPSSYNTQWPQSYRQSIDLYSSVPSPGIGFLGTPSLSRLGSSFLSSSLTRRHTPETLPFLTKPSVPIVADEQQQQQQQRRSSHSLLPPIHSRRSSIRKDDKPSRVSHEHHPISRHSSFTQAVINGINVLCGVGILSTPYAIKEGGWLGLSILLIFAVLSFYTGLLLRRCLDSQPGLETYPDIGQAAFGTGGRIAISIILYVELYACCIEYIILESDNLSSLFPNAHLSLGGYMLDSRILFAILTTLAVLPTVWLRDLSVLSYISAGGVIASIVVVLCLFWVGLVDGVGFENKGTPLNLSTLPVAMGLYGYCYSGHAFCDLHYFVWWSCCHGVHNVWGINSVTVHSQHASRFGCLQDCSVDYDLDTSLCLLSEYPGRASNSASGVVSSSFGTYSAVSKIVQSLIH</sequence>
<dbReference type="GO" id="GO:0005774">
    <property type="term" value="C:vacuolar membrane"/>
    <property type="evidence" value="ECO:0007669"/>
    <property type="project" value="TreeGrafter"/>
</dbReference>
<keyword evidence="3 9" id="KW-0812">Transmembrane</keyword>
<dbReference type="InterPro" id="IPR013057">
    <property type="entry name" value="AA_transpt_TM"/>
</dbReference>
<dbReference type="GO" id="GO:0015179">
    <property type="term" value="F:L-amino acid transmembrane transporter activity"/>
    <property type="evidence" value="ECO:0007669"/>
    <property type="project" value="TreeGrafter"/>
</dbReference>
<evidence type="ECO:0000256" key="6">
    <source>
        <dbReference type="ARBA" id="ARBA00023136"/>
    </source>
</evidence>
<keyword evidence="5 9" id="KW-1133">Transmembrane helix</keyword>
<protein>
    <submittedName>
        <fullName evidence="11">Transmembrane amino acid transporter family protein</fullName>
    </submittedName>
</protein>
<keyword evidence="2" id="KW-0813">Transport</keyword>
<keyword evidence="4" id="KW-0029">Amino-acid transport</keyword>
<organism evidence="11">
    <name type="scientific">Prunus dulcis</name>
    <name type="common">Almond</name>
    <name type="synonym">Amygdalus dulcis</name>
    <dbReference type="NCBI Taxonomy" id="3755"/>
    <lineage>
        <taxon>Eukaryota</taxon>
        <taxon>Viridiplantae</taxon>
        <taxon>Streptophyta</taxon>
        <taxon>Embryophyta</taxon>
        <taxon>Tracheophyta</taxon>
        <taxon>Spermatophyta</taxon>
        <taxon>Magnoliopsida</taxon>
        <taxon>eudicotyledons</taxon>
        <taxon>Gunneridae</taxon>
        <taxon>Pentapetalae</taxon>
        <taxon>rosids</taxon>
        <taxon>fabids</taxon>
        <taxon>Rosales</taxon>
        <taxon>Rosaceae</taxon>
        <taxon>Amygdaloideae</taxon>
        <taxon>Amygdaleae</taxon>
        <taxon>Prunus</taxon>
    </lineage>
</organism>
<dbReference type="PANTHER" id="PTHR22950">
    <property type="entry name" value="AMINO ACID TRANSPORTER"/>
    <property type="match status" value="1"/>
</dbReference>
<feature type="domain" description="Amino acid transporter transmembrane" evidence="10">
    <location>
        <begin position="184"/>
        <end position="386"/>
    </location>
</feature>
<dbReference type="AlphaFoldDB" id="A0A4Y1R125"/>
<feature type="region of interest" description="Disordered" evidence="8">
    <location>
        <begin position="25"/>
        <end position="77"/>
    </location>
</feature>
<evidence type="ECO:0000256" key="2">
    <source>
        <dbReference type="ARBA" id="ARBA00022448"/>
    </source>
</evidence>
<evidence type="ECO:0000256" key="4">
    <source>
        <dbReference type="ARBA" id="ARBA00022970"/>
    </source>
</evidence>
<evidence type="ECO:0000313" key="11">
    <source>
        <dbReference type="EMBL" id="BBG97795.1"/>
    </source>
</evidence>
<gene>
    <name evidence="11" type="ORF">Prudu_007024</name>
</gene>
<reference evidence="11" key="1">
    <citation type="journal article" date="2019" name="Science">
        <title>Mutation of a bHLH transcription factor allowed almond domestication.</title>
        <authorList>
            <person name="Sanchez-Perez R."/>
            <person name="Pavan S."/>
            <person name="Mazzeo R."/>
            <person name="Moldovan C."/>
            <person name="Aiese Cigliano R."/>
            <person name="Del Cueto J."/>
            <person name="Ricciardi F."/>
            <person name="Lotti C."/>
            <person name="Ricciardi L."/>
            <person name="Dicenta F."/>
            <person name="Lopez-Marques R.L."/>
            <person name="Lindberg Moller B."/>
        </authorList>
    </citation>
    <scope>NUCLEOTIDE SEQUENCE</scope>
</reference>
<dbReference type="Pfam" id="PF01490">
    <property type="entry name" value="Aa_trans"/>
    <property type="match status" value="1"/>
</dbReference>
<keyword evidence="6 9" id="KW-0472">Membrane</keyword>
<evidence type="ECO:0000256" key="7">
    <source>
        <dbReference type="ARBA" id="ARBA00049662"/>
    </source>
</evidence>
<feature type="transmembrane region" description="Helical" evidence="9">
    <location>
        <begin position="329"/>
        <end position="352"/>
    </location>
</feature>
<feature type="non-terminal residue" evidence="11">
    <location>
        <position position="1"/>
    </location>
</feature>